<organism evidence="4 5">
    <name type="scientific">Marvinbryantia formatexigens DSM 14469</name>
    <dbReference type="NCBI Taxonomy" id="478749"/>
    <lineage>
        <taxon>Bacteria</taxon>
        <taxon>Bacillati</taxon>
        <taxon>Bacillota</taxon>
        <taxon>Clostridia</taxon>
        <taxon>Lachnospirales</taxon>
        <taxon>Lachnospiraceae</taxon>
        <taxon>Marvinbryantia</taxon>
    </lineage>
</organism>
<sequence length="185" mass="21418">MKTDARTRYTKKIIRESFLSLLREKPLNRITVKEICERSEINRATFYRHYQDCFDLQAQLEADFAEKLRSALRSDNFKNIEVFYLHILDFLKKSGESCLPLLTARGAAFPTELFLSCQREALPLLARNCPQLDAETLNLLYHFISQGCSGLMSYWFQSGMKEPPETVAHFMTEAGNAVLEHYIHA</sequence>
<dbReference type="InterPro" id="IPR039532">
    <property type="entry name" value="TetR_C_Firmicutes"/>
</dbReference>
<dbReference type="PANTHER" id="PTHR43479">
    <property type="entry name" value="ACREF/ENVCD OPERON REPRESSOR-RELATED"/>
    <property type="match status" value="1"/>
</dbReference>
<protein>
    <recommendedName>
        <fullName evidence="3">HTH tetR-type domain-containing protein</fullName>
    </recommendedName>
</protein>
<keyword evidence="1 2" id="KW-0238">DNA-binding</keyword>
<comment type="caution">
    <text evidence="4">The sequence shown here is derived from an EMBL/GenBank/DDBJ whole genome shotgun (WGS) entry which is preliminary data.</text>
</comment>
<dbReference type="eggNOG" id="COG1309">
    <property type="taxonomic scope" value="Bacteria"/>
</dbReference>
<dbReference type="InterPro" id="IPR009057">
    <property type="entry name" value="Homeodomain-like_sf"/>
</dbReference>
<dbReference type="PANTHER" id="PTHR43479:SF7">
    <property type="entry name" value="TETR-FAMILY TRANSCRIPTIONAL REGULATOR"/>
    <property type="match status" value="1"/>
</dbReference>
<feature type="DNA-binding region" description="H-T-H motif" evidence="2">
    <location>
        <begin position="31"/>
        <end position="50"/>
    </location>
</feature>
<evidence type="ECO:0000259" key="3">
    <source>
        <dbReference type="PROSITE" id="PS50977"/>
    </source>
</evidence>
<evidence type="ECO:0000256" key="2">
    <source>
        <dbReference type="PROSITE-ProRule" id="PRU00335"/>
    </source>
</evidence>
<dbReference type="SUPFAM" id="SSF46689">
    <property type="entry name" value="Homeodomain-like"/>
    <property type="match status" value="1"/>
</dbReference>
<dbReference type="GO" id="GO:0003677">
    <property type="term" value="F:DNA binding"/>
    <property type="evidence" value="ECO:0007669"/>
    <property type="project" value="UniProtKB-UniRule"/>
</dbReference>
<dbReference type="Proteomes" id="UP000005561">
    <property type="component" value="Unassembled WGS sequence"/>
</dbReference>
<dbReference type="InterPro" id="IPR001647">
    <property type="entry name" value="HTH_TetR"/>
</dbReference>
<dbReference type="STRING" id="168384.SAMN05660368_00562"/>
<dbReference type="Gene3D" id="1.10.357.10">
    <property type="entry name" value="Tetracycline Repressor, domain 2"/>
    <property type="match status" value="1"/>
</dbReference>
<dbReference type="OrthoDB" id="9810250at2"/>
<dbReference type="InterPro" id="IPR050624">
    <property type="entry name" value="HTH-type_Tx_Regulator"/>
</dbReference>
<accession>C6LBT4</accession>
<gene>
    <name evidence="4" type="ORF">BRYFOR_06079</name>
</gene>
<evidence type="ECO:0000313" key="4">
    <source>
        <dbReference type="EMBL" id="EET61887.1"/>
    </source>
</evidence>
<dbReference type="PROSITE" id="PS50977">
    <property type="entry name" value="HTH_TETR_2"/>
    <property type="match status" value="1"/>
</dbReference>
<proteinExistence type="predicted"/>
<evidence type="ECO:0000313" key="5">
    <source>
        <dbReference type="Proteomes" id="UP000005561"/>
    </source>
</evidence>
<dbReference type="Pfam" id="PF14278">
    <property type="entry name" value="TetR_C_8"/>
    <property type="match status" value="1"/>
</dbReference>
<dbReference type="AlphaFoldDB" id="C6LBT4"/>
<dbReference type="EMBL" id="ACCL02000004">
    <property type="protein sequence ID" value="EET61887.1"/>
    <property type="molecule type" value="Genomic_DNA"/>
</dbReference>
<feature type="domain" description="HTH tetR-type" evidence="3">
    <location>
        <begin position="8"/>
        <end position="68"/>
    </location>
</feature>
<keyword evidence="5" id="KW-1185">Reference proteome</keyword>
<evidence type="ECO:0000256" key="1">
    <source>
        <dbReference type="ARBA" id="ARBA00023125"/>
    </source>
</evidence>
<dbReference type="RefSeq" id="WP_006860876.1">
    <property type="nucleotide sequence ID" value="NZ_ACCL02000004.1"/>
</dbReference>
<name>C6LBT4_9FIRM</name>
<reference evidence="4" key="1">
    <citation type="submission" date="2009-07" db="EMBL/GenBank/DDBJ databases">
        <authorList>
            <person name="Weinstock G."/>
            <person name="Sodergren E."/>
            <person name="Clifton S."/>
            <person name="Fulton L."/>
            <person name="Fulton B."/>
            <person name="Courtney L."/>
            <person name="Fronick C."/>
            <person name="Harrison M."/>
            <person name="Strong C."/>
            <person name="Farmer C."/>
            <person name="Delahaunty K."/>
            <person name="Markovic C."/>
            <person name="Hall O."/>
            <person name="Minx P."/>
            <person name="Tomlinson C."/>
            <person name="Mitreva M."/>
            <person name="Nelson J."/>
            <person name="Hou S."/>
            <person name="Wollam A."/>
            <person name="Pepin K.H."/>
            <person name="Johnson M."/>
            <person name="Bhonagiri V."/>
            <person name="Nash W.E."/>
            <person name="Warren W."/>
            <person name="Chinwalla A."/>
            <person name="Mardis E.R."/>
            <person name="Wilson R.K."/>
        </authorList>
    </citation>
    <scope>NUCLEOTIDE SEQUENCE [LARGE SCALE GENOMIC DNA]</scope>
    <source>
        <strain evidence="4">DSM 14469</strain>
    </source>
</reference>